<dbReference type="PANTHER" id="PTHR30203:SF33">
    <property type="entry name" value="BLR4455 PROTEIN"/>
    <property type="match status" value="1"/>
</dbReference>
<dbReference type="HOGENOM" id="CLU_012817_13_0_4"/>
<comment type="subcellular location">
    <subcellularLocation>
        <location evidence="2">Cell membrane</location>
        <topology evidence="2">Lipid-anchor</topology>
    </subcellularLocation>
</comment>
<keyword evidence="2" id="KW-0449">Lipoprotein</keyword>
<dbReference type="PROSITE" id="PS51257">
    <property type="entry name" value="PROKAR_LIPOPROTEIN"/>
    <property type="match status" value="1"/>
</dbReference>
<keyword evidence="2" id="KW-1134">Transmembrane beta strand</keyword>
<reference evidence="4" key="1">
    <citation type="journal article" date="2014" name="Soil Biol. Biochem.">
        <title>Structure and function of bacterial communities in ageing soils: Insights from the Mendocino ecological staircase.</title>
        <authorList>
            <person name="Uroz S."/>
            <person name="Tech J.J."/>
            <person name="Sawaya N.A."/>
            <person name="Frey-Klett P."/>
            <person name="Leveau J.H.J."/>
        </authorList>
    </citation>
    <scope>NUCLEOTIDE SEQUENCE [LARGE SCALE GENOMIC DNA]</scope>
    <source>
        <strain evidence="4">Cal35</strain>
    </source>
</reference>
<dbReference type="EMBL" id="CP009962">
    <property type="protein sequence ID" value="AIY42412.1"/>
    <property type="molecule type" value="Genomic_DNA"/>
</dbReference>
<dbReference type="GO" id="GO:0015562">
    <property type="term" value="F:efflux transmembrane transporter activity"/>
    <property type="evidence" value="ECO:0007669"/>
    <property type="project" value="InterPro"/>
</dbReference>
<evidence type="ECO:0000256" key="2">
    <source>
        <dbReference type="RuleBase" id="RU362097"/>
    </source>
</evidence>
<feature type="chain" id="PRO_5001433694" evidence="2">
    <location>
        <begin position="25"/>
        <end position="502"/>
    </location>
</feature>
<evidence type="ECO:0000313" key="4">
    <source>
        <dbReference type="Proteomes" id="UP000030302"/>
    </source>
</evidence>
<dbReference type="Gene3D" id="1.20.1600.10">
    <property type="entry name" value="Outer membrane efflux proteins (OEP)"/>
    <property type="match status" value="1"/>
</dbReference>
<evidence type="ECO:0000313" key="3">
    <source>
        <dbReference type="EMBL" id="AIY42412.1"/>
    </source>
</evidence>
<dbReference type="AlphaFoldDB" id="A0A0A1FHN7"/>
<accession>A0A0A1FHN7</accession>
<keyword evidence="4" id="KW-1185">Reference proteome</keyword>
<dbReference type="Gene3D" id="2.20.200.10">
    <property type="entry name" value="Outer membrane efflux proteins (OEP)"/>
    <property type="match status" value="1"/>
</dbReference>
<dbReference type="NCBIfam" id="TIGR01845">
    <property type="entry name" value="outer_NodT"/>
    <property type="match status" value="1"/>
</dbReference>
<dbReference type="STRING" id="279058.LT85_3254"/>
<dbReference type="PANTHER" id="PTHR30203">
    <property type="entry name" value="OUTER MEMBRANE CATION EFFLUX PROTEIN"/>
    <property type="match status" value="1"/>
</dbReference>
<dbReference type="Proteomes" id="UP000030302">
    <property type="component" value="Chromosome"/>
</dbReference>
<evidence type="ECO:0000256" key="1">
    <source>
        <dbReference type="ARBA" id="ARBA00007613"/>
    </source>
</evidence>
<gene>
    <name evidence="3" type="ORF">LT85_3254</name>
</gene>
<feature type="signal peptide" evidence="2">
    <location>
        <begin position="1"/>
        <end position="24"/>
    </location>
</feature>
<dbReference type="SUPFAM" id="SSF56954">
    <property type="entry name" value="Outer membrane efflux proteins (OEP)"/>
    <property type="match status" value="1"/>
</dbReference>
<keyword evidence="2" id="KW-0472">Membrane</keyword>
<name>A0A0A1FHN7_9BURK</name>
<dbReference type="OrthoDB" id="9770517at2"/>
<organism evidence="3 4">
    <name type="scientific">Collimonas arenae</name>
    <dbReference type="NCBI Taxonomy" id="279058"/>
    <lineage>
        <taxon>Bacteria</taxon>
        <taxon>Pseudomonadati</taxon>
        <taxon>Pseudomonadota</taxon>
        <taxon>Betaproteobacteria</taxon>
        <taxon>Burkholderiales</taxon>
        <taxon>Oxalobacteraceae</taxon>
        <taxon>Collimonas</taxon>
    </lineage>
</organism>
<proteinExistence type="inferred from homology"/>
<dbReference type="InterPro" id="IPR010131">
    <property type="entry name" value="MdtP/NodT-like"/>
</dbReference>
<keyword evidence="2" id="KW-0564">Palmitate</keyword>
<keyword evidence="2" id="KW-0812">Transmembrane</keyword>
<dbReference type="InterPro" id="IPR003423">
    <property type="entry name" value="OMP_efflux"/>
</dbReference>
<dbReference type="GO" id="GO:0005886">
    <property type="term" value="C:plasma membrane"/>
    <property type="evidence" value="ECO:0007669"/>
    <property type="project" value="UniProtKB-SubCell"/>
</dbReference>
<comment type="similarity">
    <text evidence="1 2">Belongs to the outer membrane factor (OMF) (TC 1.B.17) family.</text>
</comment>
<dbReference type="Pfam" id="PF02321">
    <property type="entry name" value="OEP"/>
    <property type="match status" value="2"/>
</dbReference>
<sequence>MSTVKSHSKAWTAGARLGPASALALVLALSGCAAGPDFKQPEAPAVKGYTKEPFEAKTASAATVGGDAQQFVEGMDIPAEWWTLFKSPALNTVIEQALKANPDLKSAQAALRAAQEQVTAQQGAYYPSVNASLAPTRLKQPLSAGQGPSPLTLTTAQVSISYTLDAFGGNRRQVEGLQAQAEQQKFLLEAAYLTLTSNVVAAAVQEAALRAQIAATREVVKVQSELLMLLQRQYQLGDVAQADVLVQQAALAQTRASLPPLQKSLAQQRDLLTVLAGRFPSEELEQKFDLASLSLPQQLPVSLPSSLVQQRPDVRAAEAQLHAASAAVGVATANMLPQITLSANIGSAAAQFGDLFTSGTGLWGLVGGLTQPLFAGGALLHKKRASEALLDQAAAQYQSTVIHAFQNVADSLRALQYDADALQAQYLAERAAANSLEISRKSVQLGAATPQTLLTAQQTYQQAVIALAQAQAARFADTAALFQALGGGWWNRGEPLAAAATK</sequence>
<dbReference type="RefSeq" id="WP_052135250.1">
    <property type="nucleotide sequence ID" value="NZ_CP009962.1"/>
</dbReference>
<dbReference type="KEGG" id="care:LT85_3254"/>
<protein>
    <submittedName>
        <fullName evidence="3">RND efflux system</fullName>
    </submittedName>
</protein>
<keyword evidence="2" id="KW-0732">Signal</keyword>